<gene>
    <name evidence="9" type="primary">20196098</name>
    <name evidence="8" type="ORF">HELRODRAFT_128647</name>
</gene>
<evidence type="ECO:0000256" key="4">
    <source>
        <dbReference type="ARBA" id="ARBA00022833"/>
    </source>
</evidence>
<dbReference type="InterPro" id="IPR000571">
    <property type="entry name" value="Znf_CCCH"/>
</dbReference>
<name>T1EHP8_HELRO</name>
<keyword evidence="3 6" id="KW-0863">Zinc-finger</keyword>
<dbReference type="Pfam" id="PF22628">
    <property type="entry name" value="zf-CCCH_10"/>
    <property type="match status" value="1"/>
</dbReference>
<evidence type="ECO:0000313" key="9">
    <source>
        <dbReference type="EnsemblMetazoa" id="HelroP128647"/>
    </source>
</evidence>
<dbReference type="HOGENOM" id="CLU_191707_0_0_1"/>
<dbReference type="GeneID" id="20196098"/>
<dbReference type="PROSITE" id="PS50103">
    <property type="entry name" value="ZF_C3H1"/>
    <property type="match status" value="1"/>
</dbReference>
<accession>T1EHP8</accession>
<feature type="domain" description="C3H1-type" evidence="7">
    <location>
        <begin position="5"/>
        <end position="33"/>
    </location>
</feature>
<feature type="zinc finger region" description="C3H1-type" evidence="6">
    <location>
        <begin position="5"/>
        <end position="33"/>
    </location>
</feature>
<keyword evidence="2" id="KW-0677">Repeat</keyword>
<comment type="similarity">
    <text evidence="5">Belongs to the muscleblind family.</text>
</comment>
<dbReference type="Gene3D" id="3.30.1370.210">
    <property type="match status" value="1"/>
</dbReference>
<dbReference type="PANTHER" id="PTHR12675">
    <property type="entry name" value="MUSCLEBLIND-LIKE PROTEIN"/>
    <property type="match status" value="1"/>
</dbReference>
<dbReference type="EnsemblMetazoa" id="HelroT128647">
    <property type="protein sequence ID" value="HelroP128647"/>
    <property type="gene ID" value="HelroG128647"/>
</dbReference>
<evidence type="ECO:0000256" key="2">
    <source>
        <dbReference type="ARBA" id="ARBA00022737"/>
    </source>
</evidence>
<dbReference type="EMBL" id="AMQM01006890">
    <property type="status" value="NOT_ANNOTATED_CDS"/>
    <property type="molecule type" value="Genomic_DNA"/>
</dbReference>
<sequence>KDSRWLTLEVCREYARNKCPRSENECRYAHPPSDVEIQTGRVVCCFDSIK</sequence>
<dbReference type="InParanoid" id="T1EHP8"/>
<organism evidence="9 10">
    <name type="scientific">Helobdella robusta</name>
    <name type="common">Californian leech</name>
    <dbReference type="NCBI Taxonomy" id="6412"/>
    <lineage>
        <taxon>Eukaryota</taxon>
        <taxon>Metazoa</taxon>
        <taxon>Spiralia</taxon>
        <taxon>Lophotrochozoa</taxon>
        <taxon>Annelida</taxon>
        <taxon>Clitellata</taxon>
        <taxon>Hirudinea</taxon>
        <taxon>Rhynchobdellida</taxon>
        <taxon>Glossiphoniidae</taxon>
        <taxon>Helobdella</taxon>
    </lineage>
</organism>
<keyword evidence="4 6" id="KW-0862">Zinc</keyword>
<reference evidence="10" key="1">
    <citation type="submission" date="2012-12" db="EMBL/GenBank/DDBJ databases">
        <authorList>
            <person name="Hellsten U."/>
            <person name="Grimwood J."/>
            <person name="Chapman J.A."/>
            <person name="Shapiro H."/>
            <person name="Aerts A."/>
            <person name="Otillar R.P."/>
            <person name="Terry A.Y."/>
            <person name="Boore J.L."/>
            <person name="Simakov O."/>
            <person name="Marletaz F."/>
            <person name="Cho S.-J."/>
            <person name="Edsinger-Gonzales E."/>
            <person name="Havlak P."/>
            <person name="Kuo D.-H."/>
            <person name="Larsson T."/>
            <person name="Lv J."/>
            <person name="Arendt D."/>
            <person name="Savage R."/>
            <person name="Osoegawa K."/>
            <person name="de Jong P."/>
            <person name="Lindberg D.R."/>
            <person name="Seaver E.C."/>
            <person name="Weisblat D.A."/>
            <person name="Putnam N.H."/>
            <person name="Grigoriev I.V."/>
            <person name="Rokhsar D.S."/>
        </authorList>
    </citation>
    <scope>NUCLEOTIDE SEQUENCE</scope>
</reference>
<keyword evidence="1 6" id="KW-0479">Metal-binding</keyword>
<evidence type="ECO:0000313" key="8">
    <source>
        <dbReference type="EMBL" id="ESN95262.1"/>
    </source>
</evidence>
<evidence type="ECO:0000259" key="7">
    <source>
        <dbReference type="PROSITE" id="PS50103"/>
    </source>
</evidence>
<evidence type="ECO:0000256" key="1">
    <source>
        <dbReference type="ARBA" id="ARBA00022723"/>
    </source>
</evidence>
<dbReference type="KEGG" id="hro:HELRODRAFT_128647"/>
<dbReference type="EMBL" id="KB097536">
    <property type="protein sequence ID" value="ESN95262.1"/>
    <property type="molecule type" value="Genomic_DNA"/>
</dbReference>
<evidence type="ECO:0000256" key="3">
    <source>
        <dbReference type="ARBA" id="ARBA00022771"/>
    </source>
</evidence>
<evidence type="ECO:0000256" key="5">
    <source>
        <dbReference type="ARBA" id="ARBA00038226"/>
    </source>
</evidence>
<protein>
    <recommendedName>
        <fullName evidence="7">C3H1-type domain-containing protein</fullName>
    </recommendedName>
</protein>
<reference evidence="9" key="3">
    <citation type="submission" date="2015-06" db="UniProtKB">
        <authorList>
            <consortium name="EnsemblMetazoa"/>
        </authorList>
    </citation>
    <scope>IDENTIFICATION</scope>
</reference>
<dbReference type="Proteomes" id="UP000015101">
    <property type="component" value="Unassembled WGS sequence"/>
</dbReference>
<evidence type="ECO:0000256" key="6">
    <source>
        <dbReference type="PROSITE-ProRule" id="PRU00723"/>
    </source>
</evidence>
<dbReference type="OrthoDB" id="6285980at2759"/>
<dbReference type="RefSeq" id="XP_009026664.1">
    <property type="nucleotide sequence ID" value="XM_009028416.1"/>
</dbReference>
<evidence type="ECO:0000313" key="10">
    <source>
        <dbReference type="Proteomes" id="UP000015101"/>
    </source>
</evidence>
<reference evidence="8 10" key="2">
    <citation type="journal article" date="2013" name="Nature">
        <title>Insights into bilaterian evolution from three spiralian genomes.</title>
        <authorList>
            <person name="Simakov O."/>
            <person name="Marletaz F."/>
            <person name="Cho S.J."/>
            <person name="Edsinger-Gonzales E."/>
            <person name="Havlak P."/>
            <person name="Hellsten U."/>
            <person name="Kuo D.H."/>
            <person name="Larsson T."/>
            <person name="Lv J."/>
            <person name="Arendt D."/>
            <person name="Savage R."/>
            <person name="Osoegawa K."/>
            <person name="de Jong P."/>
            <person name="Grimwood J."/>
            <person name="Chapman J.A."/>
            <person name="Shapiro H."/>
            <person name="Aerts A."/>
            <person name="Otillar R.P."/>
            <person name="Terry A.Y."/>
            <person name="Boore J.L."/>
            <person name="Grigoriev I.V."/>
            <person name="Lindberg D.R."/>
            <person name="Seaver E.C."/>
            <person name="Weisblat D.A."/>
            <person name="Putnam N.H."/>
            <person name="Rokhsar D.S."/>
        </authorList>
    </citation>
    <scope>NUCLEOTIDE SEQUENCE</scope>
</reference>
<dbReference type="GO" id="GO:0008270">
    <property type="term" value="F:zinc ion binding"/>
    <property type="evidence" value="ECO:0007669"/>
    <property type="project" value="UniProtKB-KW"/>
</dbReference>
<dbReference type="AlphaFoldDB" id="T1EHP8"/>
<dbReference type="InterPro" id="IPR054429">
    <property type="entry name" value="Znf-CCCH_Muscleblind-like"/>
</dbReference>
<dbReference type="OMA" id="RPINSAF"/>
<dbReference type="CTD" id="20196098"/>
<proteinExistence type="inferred from homology"/>
<keyword evidence="10" id="KW-1185">Reference proteome</keyword>
<dbReference type="PANTHER" id="PTHR12675:SF12">
    <property type="entry name" value="PROTEIN MUSCLEBLIND"/>
    <property type="match status" value="1"/>
</dbReference>
<dbReference type="eggNOG" id="KOG2494">
    <property type="taxonomic scope" value="Eukaryota"/>
</dbReference>